<evidence type="ECO:0000256" key="1">
    <source>
        <dbReference type="ARBA" id="ARBA00022679"/>
    </source>
</evidence>
<feature type="domain" description="Beta-ketoacyl-[acyl-carrier-protein] synthase III C-terminal" evidence="3">
    <location>
        <begin position="265"/>
        <end position="355"/>
    </location>
</feature>
<dbReference type="Gene3D" id="3.40.47.10">
    <property type="match status" value="2"/>
</dbReference>
<keyword evidence="5" id="KW-1185">Reference proteome</keyword>
<evidence type="ECO:0000313" key="4">
    <source>
        <dbReference type="EMBL" id="GHE49074.1"/>
    </source>
</evidence>
<dbReference type="Pfam" id="PF08541">
    <property type="entry name" value="ACP_syn_III_C"/>
    <property type="match status" value="1"/>
</dbReference>
<organism evidence="4 5">
    <name type="scientific">Streptomyces capitiformicae</name>
    <dbReference type="NCBI Taxonomy" id="2014920"/>
    <lineage>
        <taxon>Bacteria</taxon>
        <taxon>Bacillati</taxon>
        <taxon>Actinomycetota</taxon>
        <taxon>Actinomycetes</taxon>
        <taxon>Kitasatosporales</taxon>
        <taxon>Streptomycetaceae</taxon>
        <taxon>Streptomyces</taxon>
    </lineage>
</organism>
<dbReference type="Proteomes" id="UP000603227">
    <property type="component" value="Unassembled WGS sequence"/>
</dbReference>
<sequence>MRPRPHPKEGLLWHMKTEDVYIDAVGVHLPDEWVSAQQAIETGLFDEDSVQYATELTGSYIAGDVPAVDMAVFAARQALERSGTDATALGFHVHCSASEQGPESFYPPGYVLRELGAHGVSSVDVHQNSDGMLAAFEVAVGQLTGAARASRVLVTAGENFSSPLIDRWQGFGTGFSASDGGAAVLFSDAGGFAALRALNSGTLPELEQWHRGEKSLLPHREPMGKAVSGSDMLEMLWYFNDEVIPLDKCLQMIRDFESDLMRRSLDDAGLDVGDVAWVLTANTNLQMMEQMKLEPLGLPLSRSNGVFARDFGHIGACDIPVSLDHLLASGKLSPGDNILMTTSGAGWVSTSAVITVLDLPSWAGTGRP</sequence>
<dbReference type="CDD" id="cd00827">
    <property type="entry name" value="init_cond_enzymes"/>
    <property type="match status" value="1"/>
</dbReference>
<dbReference type="PANTHER" id="PTHR34069:SF2">
    <property type="entry name" value="BETA-KETOACYL-[ACYL-CARRIER-PROTEIN] SYNTHASE III"/>
    <property type="match status" value="1"/>
</dbReference>
<dbReference type="PANTHER" id="PTHR34069">
    <property type="entry name" value="3-OXOACYL-[ACYL-CARRIER-PROTEIN] SYNTHASE 3"/>
    <property type="match status" value="1"/>
</dbReference>
<dbReference type="InterPro" id="IPR013747">
    <property type="entry name" value="ACP_syn_III_C"/>
</dbReference>
<evidence type="ECO:0000313" key="5">
    <source>
        <dbReference type="Proteomes" id="UP000603227"/>
    </source>
</evidence>
<protein>
    <recommendedName>
        <fullName evidence="3">Beta-ketoacyl-[acyl-carrier-protein] synthase III C-terminal domain-containing protein</fullName>
    </recommendedName>
</protein>
<dbReference type="GO" id="GO:0044550">
    <property type="term" value="P:secondary metabolite biosynthetic process"/>
    <property type="evidence" value="ECO:0007669"/>
    <property type="project" value="TreeGrafter"/>
</dbReference>
<dbReference type="SUPFAM" id="SSF53901">
    <property type="entry name" value="Thiolase-like"/>
    <property type="match status" value="1"/>
</dbReference>
<keyword evidence="2" id="KW-0012">Acyltransferase</keyword>
<dbReference type="EMBL" id="BNAT01000033">
    <property type="protein sequence ID" value="GHE49074.1"/>
    <property type="molecule type" value="Genomic_DNA"/>
</dbReference>
<dbReference type="AlphaFoldDB" id="A0A919DHW9"/>
<reference evidence="4" key="1">
    <citation type="journal article" date="2014" name="Int. J. Syst. Evol. Microbiol.">
        <title>Complete genome sequence of Corynebacterium casei LMG S-19264T (=DSM 44701T), isolated from a smear-ripened cheese.</title>
        <authorList>
            <consortium name="US DOE Joint Genome Institute (JGI-PGF)"/>
            <person name="Walter F."/>
            <person name="Albersmeier A."/>
            <person name="Kalinowski J."/>
            <person name="Ruckert C."/>
        </authorList>
    </citation>
    <scope>NUCLEOTIDE SEQUENCE</scope>
    <source>
        <strain evidence="4">CGMCC 4.7403</strain>
    </source>
</reference>
<dbReference type="GO" id="GO:0016747">
    <property type="term" value="F:acyltransferase activity, transferring groups other than amino-acyl groups"/>
    <property type="evidence" value="ECO:0007669"/>
    <property type="project" value="UniProtKB-ARBA"/>
</dbReference>
<evidence type="ECO:0000259" key="3">
    <source>
        <dbReference type="Pfam" id="PF08541"/>
    </source>
</evidence>
<comment type="caution">
    <text evidence="4">The sequence shown here is derived from an EMBL/GenBank/DDBJ whole genome shotgun (WGS) entry which is preliminary data.</text>
</comment>
<name>A0A919DHW9_9ACTN</name>
<keyword evidence="1" id="KW-0808">Transferase</keyword>
<proteinExistence type="predicted"/>
<dbReference type="InterPro" id="IPR016039">
    <property type="entry name" value="Thiolase-like"/>
</dbReference>
<gene>
    <name evidence="4" type="ORF">GCM10017771_70350</name>
</gene>
<evidence type="ECO:0000256" key="2">
    <source>
        <dbReference type="ARBA" id="ARBA00023315"/>
    </source>
</evidence>
<reference evidence="4" key="2">
    <citation type="submission" date="2020-09" db="EMBL/GenBank/DDBJ databases">
        <authorList>
            <person name="Sun Q."/>
            <person name="Zhou Y."/>
        </authorList>
    </citation>
    <scope>NUCLEOTIDE SEQUENCE</scope>
    <source>
        <strain evidence="4">CGMCC 4.7403</strain>
    </source>
</reference>
<accession>A0A919DHW9</accession>